<sequence length="193" mass="20504">MASTAAAVPVVVAACNSCLHSQRESKVPLKAEQEEERAALRGFGEGTPMGKENSTRINRRPSYHALQTLLQIAFSLSVRHLMRRFAALGEMVAHSSTAVLFEWQQPDVWGSLLVCLCVLLAAAFPEAAASAEEAPSGASASKVSENRPDRNSFPHVSASAIAADCSCMGLRAAGLNGCHRSLRCAAESFPLHS</sequence>
<reference evidence="1 2" key="1">
    <citation type="journal article" date="2016" name="BMC Genomics">
        <title>Comparative genomics reveals Cyclospora cayetanensis possesses coccidia-like metabolism and invasion components but unique surface antigens.</title>
        <authorList>
            <person name="Liu S."/>
            <person name="Wang L."/>
            <person name="Zheng H."/>
            <person name="Xu Z."/>
            <person name="Roellig D.M."/>
            <person name="Li N."/>
            <person name="Frace M.A."/>
            <person name="Tang K."/>
            <person name="Arrowood M.J."/>
            <person name="Moss D.M."/>
            <person name="Zhang L."/>
            <person name="Feng Y."/>
            <person name="Xiao L."/>
        </authorList>
    </citation>
    <scope>NUCLEOTIDE SEQUENCE [LARGE SCALE GENOMIC DNA]</scope>
    <source>
        <strain evidence="1 2">CHN_HEN01</strain>
    </source>
</reference>
<gene>
    <name evidence="1" type="ORF">cyc_07105</name>
</gene>
<dbReference type="VEuPathDB" id="ToxoDB:cyc_07105"/>
<dbReference type="AlphaFoldDB" id="A0A1D3CUM7"/>
<evidence type="ECO:0000313" key="2">
    <source>
        <dbReference type="Proteomes" id="UP000095192"/>
    </source>
</evidence>
<protein>
    <submittedName>
        <fullName evidence="1">Uncharacterized protein</fullName>
    </submittedName>
</protein>
<evidence type="ECO:0000313" key="1">
    <source>
        <dbReference type="EMBL" id="OEH74898.1"/>
    </source>
</evidence>
<organism evidence="1 2">
    <name type="scientific">Cyclospora cayetanensis</name>
    <dbReference type="NCBI Taxonomy" id="88456"/>
    <lineage>
        <taxon>Eukaryota</taxon>
        <taxon>Sar</taxon>
        <taxon>Alveolata</taxon>
        <taxon>Apicomplexa</taxon>
        <taxon>Conoidasida</taxon>
        <taxon>Coccidia</taxon>
        <taxon>Eucoccidiorida</taxon>
        <taxon>Eimeriorina</taxon>
        <taxon>Eimeriidae</taxon>
        <taxon>Cyclospora</taxon>
    </lineage>
</organism>
<dbReference type="Proteomes" id="UP000095192">
    <property type="component" value="Unassembled WGS sequence"/>
</dbReference>
<dbReference type="InParanoid" id="A0A1D3CUM7"/>
<proteinExistence type="predicted"/>
<keyword evidence="2" id="KW-1185">Reference proteome</keyword>
<comment type="caution">
    <text evidence="1">The sequence shown here is derived from an EMBL/GenBank/DDBJ whole genome shotgun (WGS) entry which is preliminary data.</text>
</comment>
<name>A0A1D3CUM7_9EIME</name>
<accession>A0A1D3CUM7</accession>
<dbReference type="EMBL" id="JROU02001884">
    <property type="protein sequence ID" value="OEH74898.1"/>
    <property type="molecule type" value="Genomic_DNA"/>
</dbReference>